<accession>A0ABY7SJU6</accession>
<gene>
    <name evidence="2" type="ORF">JHX87_17105</name>
</gene>
<evidence type="ECO:0000313" key="2">
    <source>
        <dbReference type="EMBL" id="WCR07149.1"/>
    </source>
</evidence>
<dbReference type="InterPro" id="IPR009506">
    <property type="entry name" value="YjiS-like"/>
</dbReference>
<dbReference type="Proteomes" id="UP001219349">
    <property type="component" value="Chromosome"/>
</dbReference>
<name>A0ABY7SJU6_9RHOB</name>
<evidence type="ECO:0000313" key="3">
    <source>
        <dbReference type="Proteomes" id="UP001219349"/>
    </source>
</evidence>
<reference evidence="2 3" key="1">
    <citation type="submission" date="2021-01" db="EMBL/GenBank/DDBJ databases">
        <title>Biogeographic distribution of Paracoccus.</title>
        <authorList>
            <person name="Hollensteiner J."/>
            <person name="Leineberger J."/>
            <person name="Brinkhoff T."/>
            <person name="Daniel R."/>
        </authorList>
    </citation>
    <scope>NUCLEOTIDE SEQUENCE [LARGE SCALE GENOMIC DNA]</scope>
    <source>
        <strain evidence="2 3">KCTC 22803</strain>
    </source>
</reference>
<sequence>MTQRSEAMLRVVTGQGIVPRPNWLERILTMFDMHKSRIDLSRLTDDQLRDVGLTRDDVEAELARPVWDVPMNWRRRR</sequence>
<protein>
    <submittedName>
        <fullName evidence="2">DUF1127 domain-containing protein</fullName>
    </submittedName>
</protein>
<organism evidence="2 3">
    <name type="scientific">Paracoccus fistulariae</name>
    <dbReference type="NCBI Taxonomy" id="658446"/>
    <lineage>
        <taxon>Bacteria</taxon>
        <taxon>Pseudomonadati</taxon>
        <taxon>Pseudomonadota</taxon>
        <taxon>Alphaproteobacteria</taxon>
        <taxon>Rhodobacterales</taxon>
        <taxon>Paracoccaceae</taxon>
        <taxon>Paracoccus</taxon>
    </lineage>
</organism>
<dbReference type="EMBL" id="CP067136">
    <property type="protein sequence ID" value="WCR07149.1"/>
    <property type="molecule type" value="Genomic_DNA"/>
</dbReference>
<keyword evidence="3" id="KW-1185">Reference proteome</keyword>
<feature type="domain" description="YjiS-like" evidence="1">
    <location>
        <begin position="36"/>
        <end position="59"/>
    </location>
</feature>
<proteinExistence type="predicted"/>
<dbReference type="Pfam" id="PF06568">
    <property type="entry name" value="YjiS-like"/>
    <property type="match status" value="1"/>
</dbReference>
<evidence type="ECO:0000259" key="1">
    <source>
        <dbReference type="Pfam" id="PF06568"/>
    </source>
</evidence>
<dbReference type="RefSeq" id="WP_271883585.1">
    <property type="nucleotide sequence ID" value="NZ_CP067136.1"/>
</dbReference>